<evidence type="ECO:0000313" key="1">
    <source>
        <dbReference type="EMBL" id="PVD30278.1"/>
    </source>
</evidence>
<dbReference type="EMBL" id="PZQS01000005">
    <property type="protein sequence ID" value="PVD30278.1"/>
    <property type="molecule type" value="Genomic_DNA"/>
</dbReference>
<keyword evidence="2" id="KW-1185">Reference proteome</keyword>
<proteinExistence type="predicted"/>
<sequence length="153" mass="16494">MVVGSPPRLAHPTPATSAAWLLRVASTSFLVCPVTFELSLSLPSSLLYNVCARLAGSSHRKQVLLLLLPYPDHKNATGSQHSSIRVDRVKSNGLLRVDRSDATLVDPTTGFNGNIFGQLEVRSVLGHLLVSRAAPANPLWQHRSVRSSPAVAR</sequence>
<reference evidence="1 2" key="1">
    <citation type="submission" date="2018-04" db="EMBL/GenBank/DDBJ databases">
        <title>The genome of golden apple snail Pomacea canaliculata provides insight into stress tolerance and invasive adaptation.</title>
        <authorList>
            <person name="Liu C."/>
            <person name="Liu B."/>
            <person name="Ren Y."/>
            <person name="Zhang Y."/>
            <person name="Wang H."/>
            <person name="Li S."/>
            <person name="Jiang F."/>
            <person name="Yin L."/>
            <person name="Zhang G."/>
            <person name="Qian W."/>
            <person name="Fan W."/>
        </authorList>
    </citation>
    <scope>NUCLEOTIDE SEQUENCE [LARGE SCALE GENOMIC DNA]</scope>
    <source>
        <strain evidence="1">SZHN2017</strain>
        <tissue evidence="1">Muscle</tissue>
    </source>
</reference>
<protein>
    <submittedName>
        <fullName evidence="1">Uncharacterized protein</fullName>
    </submittedName>
</protein>
<dbReference type="AlphaFoldDB" id="A0A2T7PA38"/>
<name>A0A2T7PA38_POMCA</name>
<accession>A0A2T7PA38</accession>
<organism evidence="1 2">
    <name type="scientific">Pomacea canaliculata</name>
    <name type="common">Golden apple snail</name>
    <dbReference type="NCBI Taxonomy" id="400727"/>
    <lineage>
        <taxon>Eukaryota</taxon>
        <taxon>Metazoa</taxon>
        <taxon>Spiralia</taxon>
        <taxon>Lophotrochozoa</taxon>
        <taxon>Mollusca</taxon>
        <taxon>Gastropoda</taxon>
        <taxon>Caenogastropoda</taxon>
        <taxon>Architaenioglossa</taxon>
        <taxon>Ampullarioidea</taxon>
        <taxon>Ampullariidae</taxon>
        <taxon>Pomacea</taxon>
    </lineage>
</organism>
<comment type="caution">
    <text evidence="1">The sequence shown here is derived from an EMBL/GenBank/DDBJ whole genome shotgun (WGS) entry which is preliminary data.</text>
</comment>
<evidence type="ECO:0000313" key="2">
    <source>
        <dbReference type="Proteomes" id="UP000245119"/>
    </source>
</evidence>
<gene>
    <name evidence="1" type="ORF">C0Q70_09542</name>
</gene>
<dbReference type="Proteomes" id="UP000245119">
    <property type="component" value="Linkage Group LG5"/>
</dbReference>